<name>A0A5B7J7U7_PORTR</name>
<dbReference type="AlphaFoldDB" id="A0A5B7J7U7"/>
<reference evidence="1 2" key="1">
    <citation type="submission" date="2019-05" db="EMBL/GenBank/DDBJ databases">
        <title>Another draft genome of Portunus trituberculatus and its Hox gene families provides insights of decapod evolution.</title>
        <authorList>
            <person name="Jeong J.-H."/>
            <person name="Song I."/>
            <person name="Kim S."/>
            <person name="Choi T."/>
            <person name="Kim D."/>
            <person name="Ryu S."/>
            <person name="Kim W."/>
        </authorList>
    </citation>
    <scope>NUCLEOTIDE SEQUENCE [LARGE SCALE GENOMIC DNA]</scope>
    <source>
        <tissue evidence="1">Muscle</tissue>
    </source>
</reference>
<organism evidence="1 2">
    <name type="scientific">Portunus trituberculatus</name>
    <name type="common">Swimming crab</name>
    <name type="synonym">Neptunus trituberculatus</name>
    <dbReference type="NCBI Taxonomy" id="210409"/>
    <lineage>
        <taxon>Eukaryota</taxon>
        <taxon>Metazoa</taxon>
        <taxon>Ecdysozoa</taxon>
        <taxon>Arthropoda</taxon>
        <taxon>Crustacea</taxon>
        <taxon>Multicrustacea</taxon>
        <taxon>Malacostraca</taxon>
        <taxon>Eumalacostraca</taxon>
        <taxon>Eucarida</taxon>
        <taxon>Decapoda</taxon>
        <taxon>Pleocyemata</taxon>
        <taxon>Brachyura</taxon>
        <taxon>Eubrachyura</taxon>
        <taxon>Portunoidea</taxon>
        <taxon>Portunidae</taxon>
        <taxon>Portuninae</taxon>
        <taxon>Portunus</taxon>
    </lineage>
</organism>
<accession>A0A5B7J7U7</accession>
<protein>
    <submittedName>
        <fullName evidence="1">Uncharacterized protein</fullName>
    </submittedName>
</protein>
<sequence>MCRLVDSLASVSRAVTRGLRLTVDPSSLLSDLNKHVFSGGSRGCAGRLPDSSDDRVNVSLSNAESYGLRFSGAPFV</sequence>
<comment type="caution">
    <text evidence="1">The sequence shown here is derived from an EMBL/GenBank/DDBJ whole genome shotgun (WGS) entry which is preliminary data.</text>
</comment>
<dbReference type="Proteomes" id="UP000324222">
    <property type="component" value="Unassembled WGS sequence"/>
</dbReference>
<proteinExistence type="predicted"/>
<gene>
    <name evidence="1" type="ORF">E2C01_085806</name>
</gene>
<evidence type="ECO:0000313" key="1">
    <source>
        <dbReference type="EMBL" id="MPC90805.1"/>
    </source>
</evidence>
<keyword evidence="2" id="KW-1185">Reference proteome</keyword>
<dbReference type="EMBL" id="VSRR010085593">
    <property type="protein sequence ID" value="MPC90805.1"/>
    <property type="molecule type" value="Genomic_DNA"/>
</dbReference>
<evidence type="ECO:0000313" key="2">
    <source>
        <dbReference type="Proteomes" id="UP000324222"/>
    </source>
</evidence>